<reference evidence="2 3" key="1">
    <citation type="submission" date="2013-07" db="EMBL/GenBank/DDBJ databases">
        <title>The Genome Sequence of Cryptococcus heveanensis BCC8398.</title>
        <authorList>
            <consortium name="The Broad Institute Genome Sequencing Platform"/>
            <person name="Cuomo C."/>
            <person name="Litvintseva A."/>
            <person name="Chen Y."/>
            <person name="Heitman J."/>
            <person name="Sun S."/>
            <person name="Springer D."/>
            <person name="Dromer F."/>
            <person name="Young S.K."/>
            <person name="Zeng Q."/>
            <person name="Gargeya S."/>
            <person name="Fitzgerald M."/>
            <person name="Abouelleil A."/>
            <person name="Alvarado L."/>
            <person name="Berlin A.M."/>
            <person name="Chapman S.B."/>
            <person name="Dewar J."/>
            <person name="Goldberg J."/>
            <person name="Griggs A."/>
            <person name="Gujja S."/>
            <person name="Hansen M."/>
            <person name="Howarth C."/>
            <person name="Imamovic A."/>
            <person name="Larimer J."/>
            <person name="McCowan C."/>
            <person name="Murphy C."/>
            <person name="Pearson M."/>
            <person name="Priest M."/>
            <person name="Roberts A."/>
            <person name="Saif S."/>
            <person name="Shea T."/>
            <person name="Sykes S."/>
            <person name="Wortman J."/>
            <person name="Nusbaum C."/>
            <person name="Birren B."/>
        </authorList>
    </citation>
    <scope>NUCLEOTIDE SEQUENCE [LARGE SCALE GENOMIC DNA]</scope>
    <source>
        <strain evidence="2 3">BCC8398</strain>
    </source>
</reference>
<feature type="region of interest" description="Disordered" evidence="1">
    <location>
        <begin position="202"/>
        <end position="252"/>
    </location>
</feature>
<evidence type="ECO:0000256" key="1">
    <source>
        <dbReference type="SAM" id="MobiDB-lite"/>
    </source>
</evidence>
<gene>
    <name evidence="2" type="ORF">I316_00854</name>
</gene>
<feature type="compositionally biased region" description="Acidic residues" evidence="1">
    <location>
        <begin position="241"/>
        <end position="252"/>
    </location>
</feature>
<dbReference type="Proteomes" id="UP000092666">
    <property type="component" value="Unassembled WGS sequence"/>
</dbReference>
<accession>A0A1B9H395</accession>
<dbReference type="AlphaFoldDB" id="A0A1B9H395"/>
<reference evidence="3" key="2">
    <citation type="submission" date="2013-12" db="EMBL/GenBank/DDBJ databases">
        <title>Evolution of pathogenesis and genome organization in the Tremellales.</title>
        <authorList>
            <person name="Cuomo C."/>
            <person name="Litvintseva A."/>
            <person name="Heitman J."/>
            <person name="Chen Y."/>
            <person name="Sun S."/>
            <person name="Springer D."/>
            <person name="Dromer F."/>
            <person name="Young S."/>
            <person name="Zeng Q."/>
            <person name="Chapman S."/>
            <person name="Gujja S."/>
            <person name="Saif S."/>
            <person name="Birren B."/>
        </authorList>
    </citation>
    <scope>NUCLEOTIDE SEQUENCE [LARGE SCALE GENOMIC DNA]</scope>
    <source>
        <strain evidence="3">BCC8398</strain>
    </source>
</reference>
<proteinExistence type="predicted"/>
<protein>
    <submittedName>
        <fullName evidence="2">Uncharacterized protein</fullName>
    </submittedName>
</protein>
<keyword evidence="3" id="KW-1185">Reference proteome</keyword>
<evidence type="ECO:0000313" key="3">
    <source>
        <dbReference type="Proteomes" id="UP000092666"/>
    </source>
</evidence>
<sequence>MPQALSSDSPLANLSQTIHATLLSPPRQFLLVTTVTEERDYIATLSLFSVIPNPLSPKPDIDVECHDHAYERADLVRVWTEDIELFEGNMCRRKEDIADAIREGLLHVDCGPRRAVDLSKMKKLQLHFLVKPEPMVFDLVEAELTDHAAALLRATYTLSSAPKASSSKDNGSELRDLRAQLSQKDDEIAVLNSRLASMKATVVRATASDNKKVHQSPQKAKPPANASKLQPNQKRRKAVEDEFAGSSDEEED</sequence>
<evidence type="ECO:0000313" key="2">
    <source>
        <dbReference type="EMBL" id="OCF37727.1"/>
    </source>
</evidence>
<organism evidence="2 3">
    <name type="scientific">Kwoniella heveanensis BCC8398</name>
    <dbReference type="NCBI Taxonomy" id="1296120"/>
    <lineage>
        <taxon>Eukaryota</taxon>
        <taxon>Fungi</taxon>
        <taxon>Dikarya</taxon>
        <taxon>Basidiomycota</taxon>
        <taxon>Agaricomycotina</taxon>
        <taxon>Tremellomycetes</taxon>
        <taxon>Tremellales</taxon>
        <taxon>Cryptococcaceae</taxon>
        <taxon>Kwoniella</taxon>
    </lineage>
</organism>
<name>A0A1B9H395_9TREE</name>
<dbReference type="OrthoDB" id="2563251at2759"/>
<dbReference type="EMBL" id="KV700122">
    <property type="protein sequence ID" value="OCF37727.1"/>
    <property type="molecule type" value="Genomic_DNA"/>
</dbReference>